<comment type="cofactor">
    <cofactor evidence="1 10">
        <name>FAD</name>
        <dbReference type="ChEBI" id="CHEBI:57692"/>
    </cofactor>
</comment>
<keyword evidence="6 10" id="KW-0819">tRNA processing</keyword>
<evidence type="ECO:0000259" key="11">
    <source>
        <dbReference type="Pfam" id="PF01134"/>
    </source>
</evidence>
<dbReference type="GO" id="GO:0050660">
    <property type="term" value="F:flavin adenine dinucleotide binding"/>
    <property type="evidence" value="ECO:0007669"/>
    <property type="project" value="UniProtKB-UniRule"/>
</dbReference>
<evidence type="ECO:0000256" key="8">
    <source>
        <dbReference type="ARBA" id="ARBA00022857"/>
    </source>
</evidence>
<dbReference type="InterPro" id="IPR004417">
    <property type="entry name" value="TrmFO"/>
</dbReference>
<dbReference type="NCBIfam" id="NF003739">
    <property type="entry name" value="PRK05335.1"/>
    <property type="match status" value="1"/>
</dbReference>
<evidence type="ECO:0000256" key="9">
    <source>
        <dbReference type="ARBA" id="ARBA00023027"/>
    </source>
</evidence>
<comment type="function">
    <text evidence="10">Catalyzes the folate-dependent formation of 5-methyl-uridine at position 54 (M-5-U54) in all tRNAs.</text>
</comment>
<keyword evidence="2 10" id="KW-0963">Cytoplasm</keyword>
<evidence type="ECO:0000256" key="10">
    <source>
        <dbReference type="HAMAP-Rule" id="MF_01037"/>
    </source>
</evidence>
<evidence type="ECO:0000256" key="5">
    <source>
        <dbReference type="ARBA" id="ARBA00022679"/>
    </source>
</evidence>
<gene>
    <name evidence="10 12" type="primary">trmFO</name>
    <name evidence="12" type="ORF">rosag_44250</name>
</gene>
<dbReference type="SUPFAM" id="SSF51905">
    <property type="entry name" value="FAD/NAD(P)-binding domain"/>
    <property type="match status" value="1"/>
</dbReference>
<feature type="binding site" evidence="10">
    <location>
        <begin position="18"/>
        <end position="23"/>
    </location>
    <ligand>
        <name>FAD</name>
        <dbReference type="ChEBI" id="CHEBI:57692"/>
    </ligand>
</feature>
<sequence>MSSRSESQSLHQELHVVGGGLAGSEAAWQLAQRGHRVVLHEMRPSRPTPAHKTDRLGELVCSNTFKSTEPTNAHGLLKAEMRLLGSLILWAADQARVPGGSALTVDRDVFSSAIHDALHAHPNVRVERGEVSEVPSPGIVATGPLTSDALAESIRARLGIESLAFYDAIAPVLSIESIDPELAFRASRWGKETMDGAGEEGAYLNCPMSREEYEAFLDALTTADQASAHDFDKVPYFEGCMPVEEMARRGRESLRFGPMKPIGLRDPRTGKRPWAVVQLRMEDRAGRMWNMVGFQTRLRFPEQQRVFRMIPGLANAEFLRFGSIHRNSYVNSPGALLPHLALKDAPTTLFAGQLTGVEGYTESTATGMLAAINLGRLLRGEEPVLPPTTTMLGALYRYLREADPRHFQPMNANFGLVDELPTPVKDKVVKREQFAQRALADFAAWRDAHVGDGPVALPDGVPASEASAVA</sequence>
<evidence type="ECO:0000256" key="7">
    <source>
        <dbReference type="ARBA" id="ARBA00022827"/>
    </source>
</evidence>
<evidence type="ECO:0000256" key="2">
    <source>
        <dbReference type="ARBA" id="ARBA00022490"/>
    </source>
</evidence>
<proteinExistence type="inferred from homology"/>
<dbReference type="Gene3D" id="3.50.50.60">
    <property type="entry name" value="FAD/NAD(P)-binding domain"/>
    <property type="match status" value="2"/>
</dbReference>
<keyword evidence="13" id="KW-1185">Reference proteome</keyword>
<evidence type="ECO:0000313" key="12">
    <source>
        <dbReference type="EMBL" id="GLC27912.1"/>
    </source>
</evidence>
<dbReference type="HAMAP" id="MF_01037">
    <property type="entry name" value="TrmFO"/>
    <property type="match status" value="1"/>
</dbReference>
<dbReference type="PANTHER" id="PTHR11806">
    <property type="entry name" value="GLUCOSE INHIBITED DIVISION PROTEIN A"/>
    <property type="match status" value="1"/>
</dbReference>
<dbReference type="PANTHER" id="PTHR11806:SF2">
    <property type="entry name" value="METHYLENETETRAHYDROFOLATE--TRNA-(URACIL-5-)-METHYLTRANSFERASE TRMFO"/>
    <property type="match status" value="1"/>
</dbReference>
<dbReference type="GO" id="GO:0002098">
    <property type="term" value="P:tRNA wobble uridine modification"/>
    <property type="evidence" value="ECO:0007669"/>
    <property type="project" value="TreeGrafter"/>
</dbReference>
<accession>A0AA37V4G3</accession>
<dbReference type="GO" id="GO:0047151">
    <property type="term" value="F:tRNA (uracil(54)-C5)-methyltransferase activity, 5,10-methylenetetrahydrofolate-dependent"/>
    <property type="evidence" value="ECO:0007669"/>
    <property type="project" value="UniProtKB-UniRule"/>
</dbReference>
<dbReference type="NCBIfam" id="TIGR00137">
    <property type="entry name" value="gid_trmFO"/>
    <property type="match status" value="1"/>
</dbReference>
<comment type="subcellular location">
    <subcellularLocation>
        <location evidence="10">Cytoplasm</location>
    </subcellularLocation>
</comment>
<dbReference type="AlphaFoldDB" id="A0AA37V4G3"/>
<keyword evidence="8 10" id="KW-0521">NADP</keyword>
<keyword evidence="7 10" id="KW-0274">FAD</keyword>
<dbReference type="RefSeq" id="WP_284352341.1">
    <property type="nucleotide sequence ID" value="NZ_BRXS01000007.1"/>
</dbReference>
<organism evidence="12 13">
    <name type="scientific">Roseisolibacter agri</name>
    <dbReference type="NCBI Taxonomy" id="2014610"/>
    <lineage>
        <taxon>Bacteria</taxon>
        <taxon>Pseudomonadati</taxon>
        <taxon>Gemmatimonadota</taxon>
        <taxon>Gemmatimonadia</taxon>
        <taxon>Gemmatimonadales</taxon>
        <taxon>Gemmatimonadaceae</taxon>
        <taxon>Roseisolibacter</taxon>
    </lineage>
</organism>
<reference evidence="12" key="1">
    <citation type="submission" date="2022-08" db="EMBL/GenBank/DDBJ databases">
        <title>Draft genome sequencing of Roseisolibacter agri AW1220.</title>
        <authorList>
            <person name="Tobiishi Y."/>
            <person name="Tonouchi A."/>
        </authorList>
    </citation>
    <scope>NUCLEOTIDE SEQUENCE</scope>
    <source>
        <strain evidence="12">AW1220</strain>
    </source>
</reference>
<evidence type="ECO:0000256" key="6">
    <source>
        <dbReference type="ARBA" id="ARBA00022694"/>
    </source>
</evidence>
<dbReference type="GO" id="GO:0030488">
    <property type="term" value="P:tRNA methylation"/>
    <property type="evidence" value="ECO:0007669"/>
    <property type="project" value="TreeGrafter"/>
</dbReference>
<dbReference type="EC" id="2.1.1.74" evidence="10"/>
<comment type="catalytic activity">
    <reaction evidence="10">
        <text>uridine(54) in tRNA + (6R)-5,10-methylene-5,6,7,8-tetrahydrofolate + NADPH + H(+) = 5-methyluridine(54) in tRNA + (6S)-5,6,7,8-tetrahydrofolate + NADP(+)</text>
        <dbReference type="Rhea" id="RHEA:62372"/>
        <dbReference type="Rhea" id="RHEA-COMP:10167"/>
        <dbReference type="Rhea" id="RHEA-COMP:10193"/>
        <dbReference type="ChEBI" id="CHEBI:15378"/>
        <dbReference type="ChEBI" id="CHEBI:15636"/>
        <dbReference type="ChEBI" id="CHEBI:57453"/>
        <dbReference type="ChEBI" id="CHEBI:57783"/>
        <dbReference type="ChEBI" id="CHEBI:58349"/>
        <dbReference type="ChEBI" id="CHEBI:65315"/>
        <dbReference type="ChEBI" id="CHEBI:74447"/>
        <dbReference type="EC" id="2.1.1.74"/>
    </reaction>
</comment>
<dbReference type="Proteomes" id="UP001161325">
    <property type="component" value="Unassembled WGS sequence"/>
</dbReference>
<dbReference type="InterPro" id="IPR002218">
    <property type="entry name" value="MnmG-rel"/>
</dbReference>
<keyword evidence="4 10" id="KW-0285">Flavoprotein</keyword>
<protein>
    <recommendedName>
        <fullName evidence="10">Methylenetetrahydrofolate--tRNA-(uracil-5-)-methyltransferase TrmFO</fullName>
        <ecNumber evidence="10">2.1.1.74</ecNumber>
    </recommendedName>
    <alternativeName>
        <fullName evidence="10">Folate-dependent tRNA (uracil-5-)-methyltransferase</fullName>
    </alternativeName>
    <alternativeName>
        <fullName evidence="10">Folate-dependent tRNA(M-5-U54)-methyltransferase</fullName>
    </alternativeName>
</protein>
<dbReference type="GO" id="GO:0005829">
    <property type="term" value="C:cytosol"/>
    <property type="evidence" value="ECO:0007669"/>
    <property type="project" value="TreeGrafter"/>
</dbReference>
<keyword evidence="9 10" id="KW-0520">NAD</keyword>
<name>A0AA37V4G3_9BACT</name>
<comment type="caution">
    <text evidence="12">The sequence shown here is derived from an EMBL/GenBank/DDBJ whole genome shotgun (WGS) entry which is preliminary data.</text>
</comment>
<evidence type="ECO:0000256" key="1">
    <source>
        <dbReference type="ARBA" id="ARBA00001974"/>
    </source>
</evidence>
<comment type="similarity">
    <text evidence="10">Belongs to the MnmG family. TrmFO subfamily.</text>
</comment>
<dbReference type="InterPro" id="IPR040131">
    <property type="entry name" value="MnmG_N"/>
</dbReference>
<evidence type="ECO:0000313" key="13">
    <source>
        <dbReference type="Proteomes" id="UP001161325"/>
    </source>
</evidence>
<comment type="catalytic activity">
    <reaction evidence="10">
        <text>uridine(54) in tRNA + (6R)-5,10-methylene-5,6,7,8-tetrahydrofolate + NADH + H(+) = 5-methyluridine(54) in tRNA + (6S)-5,6,7,8-tetrahydrofolate + NAD(+)</text>
        <dbReference type="Rhea" id="RHEA:16873"/>
        <dbReference type="Rhea" id="RHEA-COMP:10167"/>
        <dbReference type="Rhea" id="RHEA-COMP:10193"/>
        <dbReference type="ChEBI" id="CHEBI:15378"/>
        <dbReference type="ChEBI" id="CHEBI:15636"/>
        <dbReference type="ChEBI" id="CHEBI:57453"/>
        <dbReference type="ChEBI" id="CHEBI:57540"/>
        <dbReference type="ChEBI" id="CHEBI:57945"/>
        <dbReference type="ChEBI" id="CHEBI:65315"/>
        <dbReference type="ChEBI" id="CHEBI:74447"/>
        <dbReference type="EC" id="2.1.1.74"/>
    </reaction>
</comment>
<evidence type="ECO:0000256" key="4">
    <source>
        <dbReference type="ARBA" id="ARBA00022630"/>
    </source>
</evidence>
<dbReference type="InterPro" id="IPR036188">
    <property type="entry name" value="FAD/NAD-bd_sf"/>
</dbReference>
<evidence type="ECO:0000256" key="3">
    <source>
        <dbReference type="ARBA" id="ARBA00022603"/>
    </source>
</evidence>
<dbReference type="Pfam" id="PF01134">
    <property type="entry name" value="GIDA"/>
    <property type="match status" value="1"/>
</dbReference>
<keyword evidence="3 10" id="KW-0489">Methyltransferase</keyword>
<dbReference type="EMBL" id="BRXS01000007">
    <property type="protein sequence ID" value="GLC27912.1"/>
    <property type="molecule type" value="Genomic_DNA"/>
</dbReference>
<keyword evidence="5 10" id="KW-0808">Transferase</keyword>
<feature type="domain" description="MnmG N-terminal" evidence="11">
    <location>
        <begin position="14"/>
        <end position="381"/>
    </location>
</feature>